<dbReference type="EMBL" id="ML734943">
    <property type="protein sequence ID" value="KAB8210166.1"/>
    <property type="molecule type" value="Genomic_DNA"/>
</dbReference>
<organism evidence="1 2">
    <name type="scientific">Aspergillus parasiticus</name>
    <dbReference type="NCBI Taxonomy" id="5067"/>
    <lineage>
        <taxon>Eukaryota</taxon>
        <taxon>Fungi</taxon>
        <taxon>Dikarya</taxon>
        <taxon>Ascomycota</taxon>
        <taxon>Pezizomycotina</taxon>
        <taxon>Eurotiomycetes</taxon>
        <taxon>Eurotiomycetidae</taxon>
        <taxon>Eurotiales</taxon>
        <taxon>Aspergillaceae</taxon>
        <taxon>Aspergillus</taxon>
        <taxon>Aspergillus subgen. Circumdati</taxon>
    </lineage>
</organism>
<keyword evidence="2" id="KW-1185">Reference proteome</keyword>
<sequence length="238" mass="26421">MHLQILQLPDLFGLVTCPGSGGDPDRISLSQSDISDPGELTPDDTIAAVTVIHAWAKSRLRKTFVKGPLGRKHQQSRPHIVIDSMDHAAVSLSNHESCAYSPGIHAEALGSFSPMHRPFERATAFACLYPSLLDPKRRHRHSRPKLSARVERLENLLRRHILYRVAHTCHTKKGVAVLVQLKVVSNDIVGDTVMILCPRRLDKSGFSVIRATAVGDGASCAFRYPEGEHELRKMSRLF</sequence>
<gene>
    <name evidence="1" type="ORF">BDV34DRAFT_220763</name>
</gene>
<dbReference type="AlphaFoldDB" id="A0A5N6DY51"/>
<reference evidence="1 2" key="1">
    <citation type="submission" date="2019-04" db="EMBL/GenBank/DDBJ databases">
        <title>Fungal friends and foes A comparative genomics study of 23 Aspergillus species from section Flavi.</title>
        <authorList>
            <consortium name="DOE Joint Genome Institute"/>
            <person name="Kjaerbolling I."/>
            <person name="Vesth T.C."/>
            <person name="Frisvad J.C."/>
            <person name="Nybo J.L."/>
            <person name="Theobald S."/>
            <person name="Kildgaard S."/>
            <person name="Petersen T.I."/>
            <person name="Kuo A."/>
            <person name="Sato A."/>
            <person name="Lyhne E.K."/>
            <person name="Kogle M.E."/>
            <person name="Wiebenga A."/>
            <person name="Kun R.S."/>
            <person name="Lubbers R.J."/>
            <person name="Makela M.R."/>
            <person name="Barry K."/>
            <person name="Chovatia M."/>
            <person name="Clum A."/>
            <person name="Daum C."/>
            <person name="Haridas S."/>
            <person name="He G."/>
            <person name="LaButti K."/>
            <person name="Lipzen A."/>
            <person name="Mondo S."/>
            <person name="Pangilinan J."/>
            <person name="Riley R."/>
            <person name="Salamov A."/>
            <person name="Simmons B.A."/>
            <person name="Magnuson J.K."/>
            <person name="Henrissat B."/>
            <person name="Mortensen U.H."/>
            <person name="Larsen T.O."/>
            <person name="De vries R.P."/>
            <person name="Grigoriev I.V."/>
            <person name="Machida M."/>
            <person name="Baker S.E."/>
            <person name="Andersen M.R."/>
        </authorList>
    </citation>
    <scope>NUCLEOTIDE SEQUENCE [LARGE SCALE GENOMIC DNA]</scope>
    <source>
        <strain evidence="1 2">CBS 117618</strain>
    </source>
</reference>
<evidence type="ECO:0000313" key="2">
    <source>
        <dbReference type="Proteomes" id="UP000326532"/>
    </source>
</evidence>
<dbReference type="VEuPathDB" id="FungiDB:BDV34DRAFT_220763"/>
<dbReference type="Proteomes" id="UP000326532">
    <property type="component" value="Unassembled WGS sequence"/>
</dbReference>
<accession>A0A5N6DY51</accession>
<evidence type="ECO:0000313" key="1">
    <source>
        <dbReference type="EMBL" id="KAB8210166.1"/>
    </source>
</evidence>
<name>A0A5N6DY51_ASPPA</name>
<protein>
    <submittedName>
        <fullName evidence="1">Uncharacterized protein</fullName>
    </submittedName>
</protein>
<proteinExistence type="predicted"/>